<keyword evidence="2" id="KW-1185">Reference proteome</keyword>
<dbReference type="Proteomes" id="UP001401887">
    <property type="component" value="Unassembled WGS sequence"/>
</dbReference>
<gene>
    <name evidence="1" type="ORF">Dcar01_03557</name>
</gene>
<dbReference type="RefSeq" id="WP_345467934.1">
    <property type="nucleotide sequence ID" value="NZ_BAABRP010000024.1"/>
</dbReference>
<reference evidence="1 2" key="1">
    <citation type="submission" date="2024-02" db="EMBL/GenBank/DDBJ databases">
        <title>Deinococcus carri NBRC 110142.</title>
        <authorList>
            <person name="Ichikawa N."/>
            <person name="Katano-Makiyama Y."/>
            <person name="Hidaka K."/>
        </authorList>
    </citation>
    <scope>NUCLEOTIDE SEQUENCE [LARGE SCALE GENOMIC DNA]</scope>
    <source>
        <strain evidence="1 2">NBRC 110142</strain>
    </source>
</reference>
<organism evidence="1 2">
    <name type="scientific">Deinococcus carri</name>
    <dbReference type="NCBI Taxonomy" id="1211323"/>
    <lineage>
        <taxon>Bacteria</taxon>
        <taxon>Thermotogati</taxon>
        <taxon>Deinococcota</taxon>
        <taxon>Deinococci</taxon>
        <taxon>Deinococcales</taxon>
        <taxon>Deinococcaceae</taxon>
        <taxon>Deinococcus</taxon>
    </lineage>
</organism>
<dbReference type="Pfam" id="PF03837">
    <property type="entry name" value="RecT"/>
    <property type="match status" value="1"/>
</dbReference>
<name>A0ABP9WCD3_9DEIO</name>
<dbReference type="InterPro" id="IPR018330">
    <property type="entry name" value="RecT_fam"/>
</dbReference>
<protein>
    <recommendedName>
        <fullName evidence="3">Phage recombination protein Bet</fullName>
    </recommendedName>
</protein>
<comment type="caution">
    <text evidence="1">The sequence shown here is derived from an EMBL/GenBank/DDBJ whole genome shotgun (WGS) entry which is preliminary data.</text>
</comment>
<dbReference type="NCBIfam" id="TIGR01913">
    <property type="entry name" value="bet_lambda"/>
    <property type="match status" value="1"/>
</dbReference>
<dbReference type="EMBL" id="BAABRP010000024">
    <property type="protein sequence ID" value="GAA5514796.1"/>
    <property type="molecule type" value="Genomic_DNA"/>
</dbReference>
<dbReference type="InterPro" id="IPR010183">
    <property type="entry name" value="Phage_lambda_Bet"/>
</dbReference>
<evidence type="ECO:0008006" key="3">
    <source>
        <dbReference type="Google" id="ProtNLM"/>
    </source>
</evidence>
<sequence length="394" mass="42712">MTASAIQPTTQHLPLAQPTDFSNEQVDLIKQTVAAGTSDLELALFLEVAKSSGLNPFQRQIYAVMRWDAKTRKEKMVIQTGIDGYRLIAARSGVHMGTTDPEFGPVSKEGFPEFARVIVRKLVHGHVAEFPATARWSEYVQMGKEGPTAMWKRMPHTMLGKCAEALALRKAFPAELSGVYSDVEMAQADNPAQAAPAPQSRRADVTREVADAAGVQPQTLPDPQQEEALKAWASKIGDLAARVRKVAPAEDVQHVLDTYERRASIDGARACYDNLKELGLKYAQQRQEAPAAAPAQQGEVVDAEFTPAAGPAGIHDGQRKALMGYLNRAGIPDSSEARSAFYTHMAPNSIPAGTRTNALTFEQARGLLELLGAMDASDLAQTGAEFLKDFDLPF</sequence>
<evidence type="ECO:0000313" key="1">
    <source>
        <dbReference type="EMBL" id="GAA5514796.1"/>
    </source>
</evidence>
<accession>A0ABP9WCD3</accession>
<evidence type="ECO:0000313" key="2">
    <source>
        <dbReference type="Proteomes" id="UP001401887"/>
    </source>
</evidence>
<proteinExistence type="predicted"/>